<dbReference type="PANTHER" id="PTHR10972:SF102">
    <property type="entry name" value="OXYSTEROL-BINDING PROTEIN"/>
    <property type="match status" value="1"/>
</dbReference>
<evidence type="ECO:0000256" key="2">
    <source>
        <dbReference type="ARBA" id="ARBA00008842"/>
    </source>
</evidence>
<dbReference type="PANTHER" id="PTHR10972">
    <property type="entry name" value="OXYSTEROL-BINDING PROTEIN-RELATED"/>
    <property type="match status" value="1"/>
</dbReference>
<protein>
    <recommendedName>
        <fullName evidence="8">Oxysterol-binding protein</fullName>
    </recommendedName>
</protein>
<dbReference type="FunFam" id="3.30.70.3490:FF:000007">
    <property type="entry name" value="Oxysterol-binding protein-related protein 4B"/>
    <property type="match status" value="1"/>
</dbReference>
<evidence type="ECO:0000313" key="6">
    <source>
        <dbReference type="EMBL" id="GMN62077.1"/>
    </source>
</evidence>
<dbReference type="GO" id="GO:0016020">
    <property type="term" value="C:membrane"/>
    <property type="evidence" value="ECO:0007669"/>
    <property type="project" value="TreeGrafter"/>
</dbReference>
<proteinExistence type="inferred from homology"/>
<evidence type="ECO:0000256" key="1">
    <source>
        <dbReference type="ARBA" id="ARBA00003361"/>
    </source>
</evidence>
<comment type="function">
    <text evidence="1">May be involved in the transport of sterols.</text>
</comment>
<sequence length="381" mass="42700">MEEKRIVLTKPYFSLDGDSCGDHQKPPNLIQLILSLFKNVRPGADLTKLQLPPHFNSTKSFLQYLGESIYCVNSDMLGKCNSGKTPLERFIAVVAWCISTMRPLIYGSAPYNAILGETHHVTRGTLNVLLEQVSHHPPVTALHATDEKENLEVLCCTYPNPKFYGTSVEVLMHGKRQLKLLNHGETYILSSPNISVKFIPPRIEWTGSCTIRCLETGLEAELSYGKKSFLGFRGNPRSIKGKIFDSSSSKPLFEIGGQWDRTITLKDLDRGEVRVIYNAKEVLSGLKTPIVNDPKGVWPSESAVVWGEVNEGILTGDWEKATEAKRAVEENQRELLKERKSKGETWIPKHFVVSYNKEDGWDCSPTEKIISPAPIVVPFNC</sequence>
<gene>
    <name evidence="6" type="ORF">TIFTF001_031166</name>
</gene>
<dbReference type="Gene3D" id="2.40.160.120">
    <property type="match status" value="1"/>
</dbReference>
<keyword evidence="7" id="KW-1185">Reference proteome</keyword>
<accession>A0AA88J540</accession>
<dbReference type="Proteomes" id="UP001187192">
    <property type="component" value="Unassembled WGS sequence"/>
</dbReference>
<dbReference type="SUPFAM" id="SSF144000">
    <property type="entry name" value="Oxysterol-binding protein-like"/>
    <property type="match status" value="1"/>
</dbReference>
<evidence type="ECO:0000256" key="3">
    <source>
        <dbReference type="ARBA" id="ARBA00023055"/>
    </source>
</evidence>
<dbReference type="FunFam" id="2.40.160.120:FF:000011">
    <property type="entry name" value="Oxysterol-binding protein-related protein 4C"/>
    <property type="match status" value="1"/>
</dbReference>
<evidence type="ECO:0000256" key="5">
    <source>
        <dbReference type="RuleBase" id="RU003844"/>
    </source>
</evidence>
<reference evidence="6" key="1">
    <citation type="submission" date="2023-07" db="EMBL/GenBank/DDBJ databases">
        <title>draft genome sequence of fig (Ficus carica).</title>
        <authorList>
            <person name="Takahashi T."/>
            <person name="Nishimura K."/>
        </authorList>
    </citation>
    <scope>NUCLEOTIDE SEQUENCE</scope>
</reference>
<dbReference type="GO" id="GO:0005829">
    <property type="term" value="C:cytosol"/>
    <property type="evidence" value="ECO:0007669"/>
    <property type="project" value="TreeGrafter"/>
</dbReference>
<evidence type="ECO:0008006" key="8">
    <source>
        <dbReference type="Google" id="ProtNLM"/>
    </source>
</evidence>
<comment type="similarity">
    <text evidence="2 5">Belongs to the OSBP family.</text>
</comment>
<name>A0AA88J540_FICCA</name>
<dbReference type="PROSITE" id="PS01013">
    <property type="entry name" value="OSBP"/>
    <property type="match status" value="1"/>
</dbReference>
<comment type="caution">
    <text evidence="6">The sequence shown here is derived from an EMBL/GenBank/DDBJ whole genome shotgun (WGS) entry which is preliminary data.</text>
</comment>
<dbReference type="Gene3D" id="3.30.70.3490">
    <property type="match status" value="1"/>
</dbReference>
<dbReference type="GO" id="GO:0006869">
    <property type="term" value="P:lipid transport"/>
    <property type="evidence" value="ECO:0007669"/>
    <property type="project" value="UniProtKB-KW"/>
</dbReference>
<organism evidence="6 7">
    <name type="scientific">Ficus carica</name>
    <name type="common">Common fig</name>
    <dbReference type="NCBI Taxonomy" id="3494"/>
    <lineage>
        <taxon>Eukaryota</taxon>
        <taxon>Viridiplantae</taxon>
        <taxon>Streptophyta</taxon>
        <taxon>Embryophyta</taxon>
        <taxon>Tracheophyta</taxon>
        <taxon>Spermatophyta</taxon>
        <taxon>Magnoliopsida</taxon>
        <taxon>eudicotyledons</taxon>
        <taxon>Gunneridae</taxon>
        <taxon>Pentapetalae</taxon>
        <taxon>rosids</taxon>
        <taxon>fabids</taxon>
        <taxon>Rosales</taxon>
        <taxon>Moraceae</taxon>
        <taxon>Ficeae</taxon>
        <taxon>Ficus</taxon>
    </lineage>
</organism>
<keyword evidence="3" id="KW-0445">Lipid transport</keyword>
<dbReference type="GO" id="GO:0032934">
    <property type="term" value="F:sterol binding"/>
    <property type="evidence" value="ECO:0007669"/>
    <property type="project" value="TreeGrafter"/>
</dbReference>
<evidence type="ECO:0000313" key="7">
    <source>
        <dbReference type="Proteomes" id="UP001187192"/>
    </source>
</evidence>
<evidence type="ECO:0000256" key="4">
    <source>
        <dbReference type="ARBA" id="ARBA00023121"/>
    </source>
</evidence>
<dbReference type="Pfam" id="PF01237">
    <property type="entry name" value="Oxysterol_BP"/>
    <property type="match status" value="1"/>
</dbReference>
<dbReference type="InterPro" id="IPR018494">
    <property type="entry name" value="Oxysterol-bd_CS"/>
</dbReference>
<keyword evidence="4" id="KW-0446">Lipid-binding</keyword>
<dbReference type="InterPro" id="IPR000648">
    <property type="entry name" value="Oxysterol-bd"/>
</dbReference>
<keyword evidence="3" id="KW-0813">Transport</keyword>
<dbReference type="InterPro" id="IPR037239">
    <property type="entry name" value="OSBP_sf"/>
</dbReference>
<dbReference type="EMBL" id="BTGU01000122">
    <property type="protein sequence ID" value="GMN62077.1"/>
    <property type="molecule type" value="Genomic_DNA"/>
</dbReference>
<dbReference type="AlphaFoldDB" id="A0AA88J540"/>